<dbReference type="AlphaFoldDB" id="A0A0A3BBJ2"/>
<evidence type="ECO:0008006" key="4">
    <source>
        <dbReference type="Google" id="ProtNLM"/>
    </source>
</evidence>
<evidence type="ECO:0000313" key="2">
    <source>
        <dbReference type="EMBL" id="KGQ70919.1"/>
    </source>
</evidence>
<name>A0A0A3BBJ2_9PAST</name>
<evidence type="ECO:0000256" key="1">
    <source>
        <dbReference type="SAM" id="Phobius"/>
    </source>
</evidence>
<dbReference type="Pfam" id="PF07332">
    <property type="entry name" value="Phage_holin_3_6"/>
    <property type="match status" value="1"/>
</dbReference>
<sequence length="126" mass="14214">MNNIKSGVKSSFVTALELVGIRLEMAKLELNEQKEKILLVVVFALCSFLLLLLCGLSLIFALNAWLPEEEKFHVFMLIATGCFVLVLIFAFLIIRLMRKQRGFLDQTLKEVKLDIAAIKQSVNSAK</sequence>
<dbReference type="EMBL" id="JSUM01000005">
    <property type="protein sequence ID" value="KGQ70919.1"/>
    <property type="molecule type" value="Genomic_DNA"/>
</dbReference>
<proteinExistence type="predicted"/>
<feature type="transmembrane region" description="Helical" evidence="1">
    <location>
        <begin position="72"/>
        <end position="94"/>
    </location>
</feature>
<keyword evidence="1" id="KW-0812">Transmembrane</keyword>
<dbReference type="InterPro" id="IPR009937">
    <property type="entry name" value="Phage_holin_3_6"/>
</dbReference>
<organism evidence="2 3">
    <name type="scientific">Chelonobacter oris</name>
    <dbReference type="NCBI Taxonomy" id="505317"/>
    <lineage>
        <taxon>Bacteria</taxon>
        <taxon>Pseudomonadati</taxon>
        <taxon>Pseudomonadota</taxon>
        <taxon>Gammaproteobacteria</taxon>
        <taxon>Pasteurellales</taxon>
        <taxon>Pasteurellaceae</taxon>
        <taxon>Chelonobacter</taxon>
    </lineage>
</organism>
<dbReference type="Proteomes" id="UP000030380">
    <property type="component" value="Unassembled WGS sequence"/>
</dbReference>
<comment type="caution">
    <text evidence="2">The sequence shown here is derived from an EMBL/GenBank/DDBJ whole genome shotgun (WGS) entry which is preliminary data.</text>
</comment>
<reference evidence="2 3" key="1">
    <citation type="submission" date="2014-11" db="EMBL/GenBank/DDBJ databases">
        <title>Draft genome sequence of Chelonobacter oris 1662T, associated with respiratory disease in Hermann's Tortoises.</title>
        <authorList>
            <person name="Kudirkiene E."/>
            <person name="Hansen M.J."/>
            <person name="Bojesen A.M."/>
        </authorList>
    </citation>
    <scope>NUCLEOTIDE SEQUENCE [LARGE SCALE GENOMIC DNA]</scope>
    <source>
        <strain evidence="2 3">1662</strain>
    </source>
</reference>
<keyword evidence="1" id="KW-0472">Membrane</keyword>
<protein>
    <recommendedName>
        <fullName evidence="4">Phage holin family protein</fullName>
    </recommendedName>
</protein>
<keyword evidence="3" id="KW-1185">Reference proteome</keyword>
<accession>A0A0A3BBJ2</accession>
<evidence type="ECO:0000313" key="3">
    <source>
        <dbReference type="Proteomes" id="UP000030380"/>
    </source>
</evidence>
<feature type="transmembrane region" description="Helical" evidence="1">
    <location>
        <begin position="37"/>
        <end position="66"/>
    </location>
</feature>
<dbReference type="STRING" id="505317.OA57_04120"/>
<gene>
    <name evidence="2" type="ORF">OA57_04120</name>
</gene>
<keyword evidence="1" id="KW-1133">Transmembrane helix</keyword>